<dbReference type="Proteomes" id="UP000474967">
    <property type="component" value="Unassembled WGS sequence"/>
</dbReference>
<evidence type="ECO:0000313" key="2">
    <source>
        <dbReference type="EMBL" id="NEN04735.1"/>
    </source>
</evidence>
<organism evidence="2 3">
    <name type="scientific">Leifsonia tongyongensis</name>
    <dbReference type="NCBI Taxonomy" id="1268043"/>
    <lineage>
        <taxon>Bacteria</taxon>
        <taxon>Bacillati</taxon>
        <taxon>Actinomycetota</taxon>
        <taxon>Actinomycetes</taxon>
        <taxon>Micrococcales</taxon>
        <taxon>Microbacteriaceae</taxon>
        <taxon>Leifsonia</taxon>
    </lineage>
</organism>
<dbReference type="EMBL" id="JAAGWY010000001">
    <property type="protein sequence ID" value="NEN04735.1"/>
    <property type="molecule type" value="Genomic_DNA"/>
</dbReference>
<evidence type="ECO:0000256" key="1">
    <source>
        <dbReference type="SAM" id="Phobius"/>
    </source>
</evidence>
<keyword evidence="1" id="KW-1133">Transmembrane helix</keyword>
<accession>A0A6L9XTW9</accession>
<comment type="caution">
    <text evidence="2">The sequence shown here is derived from an EMBL/GenBank/DDBJ whole genome shotgun (WGS) entry which is preliminary data.</text>
</comment>
<dbReference type="RefSeq" id="WP_163287835.1">
    <property type="nucleotide sequence ID" value="NZ_JAAGWY010000001.1"/>
</dbReference>
<feature type="transmembrane region" description="Helical" evidence="1">
    <location>
        <begin position="6"/>
        <end position="25"/>
    </location>
</feature>
<dbReference type="AlphaFoldDB" id="A0A6L9XTW9"/>
<sequence length="158" mass="17703">MADSLILVVVGALVTFAAGLIGAWIQSRREHSKWLRERRYEAFVAIEAVVYRLDELGQRGVALKTRLGQLNSSSTLTPPQREQREQLTRELAAYADEYDQASRQRYDSAAPLLILGPPQVEKSVSAVLRLPQDASNEDRYRADSDMIAAMRKSLGVEE</sequence>
<gene>
    <name evidence="2" type="ORF">G3T36_02525</name>
</gene>
<keyword evidence="1" id="KW-0472">Membrane</keyword>
<name>A0A6L9XTW9_9MICO</name>
<reference evidence="2 3" key="1">
    <citation type="journal article" date="2014" name="J. Microbiol.">
        <title>Diaminobutyricibacter tongyongensis gen. nov., sp. nov. and Homoserinibacter gongjuensis gen. nov., sp. nov. belong to the family Microbacteriaceae.</title>
        <authorList>
            <person name="Kim S.J."/>
            <person name="Ahn J.H."/>
            <person name="Weon H.Y."/>
            <person name="Hamada M."/>
            <person name="Suzuki K."/>
            <person name="Kwon S.W."/>
        </authorList>
    </citation>
    <scope>NUCLEOTIDE SEQUENCE [LARGE SCALE GENOMIC DNA]</scope>
    <source>
        <strain evidence="2 3">NBRC 108724</strain>
    </source>
</reference>
<keyword evidence="3" id="KW-1185">Reference proteome</keyword>
<evidence type="ECO:0000313" key="3">
    <source>
        <dbReference type="Proteomes" id="UP000474967"/>
    </source>
</evidence>
<proteinExistence type="predicted"/>
<protein>
    <submittedName>
        <fullName evidence="2">Uncharacterized protein</fullName>
    </submittedName>
</protein>
<keyword evidence="1" id="KW-0812">Transmembrane</keyword>